<dbReference type="AlphaFoldDB" id="A0A7V3KNJ7"/>
<proteinExistence type="predicted"/>
<reference evidence="1" key="1">
    <citation type="journal article" date="2020" name="mSystems">
        <title>Genome- and Community-Level Interaction Insights into Carbon Utilization and Element Cycling Functions of Hydrothermarchaeota in Hydrothermal Sediment.</title>
        <authorList>
            <person name="Zhou Z."/>
            <person name="Liu Y."/>
            <person name="Xu W."/>
            <person name="Pan J."/>
            <person name="Luo Z.H."/>
            <person name="Li M."/>
        </authorList>
    </citation>
    <scope>NUCLEOTIDE SEQUENCE [LARGE SCALE GENOMIC DNA]</scope>
    <source>
        <strain evidence="1">SpSt-754</strain>
    </source>
</reference>
<dbReference type="EMBL" id="DTGD01000142">
    <property type="protein sequence ID" value="HGB36007.1"/>
    <property type="molecule type" value="Genomic_DNA"/>
</dbReference>
<name>A0A7V3KNJ7_UNCW3</name>
<evidence type="ECO:0000313" key="1">
    <source>
        <dbReference type="EMBL" id="HGB36007.1"/>
    </source>
</evidence>
<comment type="caution">
    <text evidence="1">The sequence shown here is derived from an EMBL/GenBank/DDBJ whole genome shotgun (WGS) entry which is preliminary data.</text>
</comment>
<protein>
    <recommendedName>
        <fullName evidence="2">HEPN domain-containing protein</fullName>
    </recommendedName>
</protein>
<organism evidence="1">
    <name type="scientific">candidate division WOR-3 bacterium</name>
    <dbReference type="NCBI Taxonomy" id="2052148"/>
    <lineage>
        <taxon>Bacteria</taxon>
        <taxon>Bacteria division WOR-3</taxon>
    </lineage>
</organism>
<gene>
    <name evidence="1" type="ORF">ENV38_03785</name>
</gene>
<accession>A0A7V3KNJ7</accession>
<evidence type="ECO:0008006" key="2">
    <source>
        <dbReference type="Google" id="ProtNLM"/>
    </source>
</evidence>
<sequence length="344" mass="38332">MSDSLFKEGGPLGTRRIGPNDYEIHITIPPDSDGMVGRECTDPACSPGYFKVKPGTGITEGHVIAYCPYCRHEDEPGSFFTQAQKDYAIKILENETIKGVDNMIQDALGLGPSNRKKFGSGFMSIEMSYTPSRPNIVSRPLEEELRRDIICPSCGLEHAVFGLATWCPDCGTDIFLVHVEAELAVVRKILGAVDSRRSDLGARVAARDIENALEDVVSVFEAVLKVITKRYLLKNGVSVVEITRILNKVVRNSYQNVETAADTFRAQLGMELFEGISDSDIVELKSIFEKRHPITHNLGIVDRKYLDRALSGEMEGREVRVMVEDVEKALEISFSVLRRAYERI</sequence>